<gene>
    <name evidence="6" type="ORF">CALK_1254</name>
</gene>
<dbReference type="OrthoDB" id="9804157at2"/>
<proteinExistence type="predicted"/>
<keyword evidence="7" id="KW-1185">Reference proteome</keyword>
<dbReference type="Pfam" id="PF04324">
    <property type="entry name" value="Fer2_BFD"/>
    <property type="match status" value="1"/>
</dbReference>
<name>U7D789_9BACT</name>
<evidence type="ECO:0000256" key="1">
    <source>
        <dbReference type="ARBA" id="ARBA00022723"/>
    </source>
</evidence>
<keyword evidence="2" id="KW-0408">Iron</keyword>
<reference evidence="6 7" key="1">
    <citation type="journal article" date="2013" name="Environ. Microbiol.">
        <title>Genome analysis of Chitinivibrio alkaliphilus gen. nov., sp. nov., a novel extremely haloalkaliphilic anaerobic chitinolytic bacterium from the candidate phylum Termite Group 3.</title>
        <authorList>
            <person name="Sorokin D.Y."/>
            <person name="Gumerov V.M."/>
            <person name="Rakitin A.L."/>
            <person name="Beletsky A.V."/>
            <person name="Damste J.S."/>
            <person name="Muyzer G."/>
            <person name="Mardanov A.V."/>
            <person name="Ravin N.V."/>
        </authorList>
    </citation>
    <scope>NUCLEOTIDE SEQUENCE [LARGE SCALE GENOMIC DNA]</scope>
    <source>
        <strain evidence="6 7">ACht1</strain>
    </source>
</reference>
<dbReference type="GO" id="GO:0051536">
    <property type="term" value="F:iron-sulfur cluster binding"/>
    <property type="evidence" value="ECO:0007669"/>
    <property type="project" value="UniProtKB-KW"/>
</dbReference>
<feature type="domain" description="NIF system FeS cluster assembly NifU N-terminal" evidence="4">
    <location>
        <begin position="6"/>
        <end position="131"/>
    </location>
</feature>
<dbReference type="GO" id="GO:0005506">
    <property type="term" value="F:iron ion binding"/>
    <property type="evidence" value="ECO:0007669"/>
    <property type="project" value="InterPro"/>
</dbReference>
<evidence type="ECO:0000256" key="2">
    <source>
        <dbReference type="ARBA" id="ARBA00023004"/>
    </source>
</evidence>
<evidence type="ECO:0000313" key="6">
    <source>
        <dbReference type="EMBL" id="ERP31808.1"/>
    </source>
</evidence>
<sequence>MSGWVYSEVVKDHFINPRNAWKNDEDFAYDCMGKDGNVQCGDEMLFALQIDAETEKIIDCRWQTFGCASAIASTSMLSEAIKGLTLEEAMKITPKDITERLGGLPDNKIHCSVLGDKALCAAANDYFRKNGMEDRVVEPKAKLICECKNVTDLDIEESILEGSRTYTDLQDDTGLGTVCGRCRETAESLLEHYIEKHFK</sequence>
<dbReference type="Gene3D" id="1.10.10.1100">
    <property type="entry name" value="BFD-like [2Fe-2S]-binding domain"/>
    <property type="match status" value="1"/>
</dbReference>
<dbReference type="InterPro" id="IPR002871">
    <property type="entry name" value="NIF_FeS_clus_asmbl_NifU_N"/>
</dbReference>
<keyword evidence="3" id="KW-0411">Iron-sulfur</keyword>
<dbReference type="Pfam" id="PF01592">
    <property type="entry name" value="NifU_N"/>
    <property type="match status" value="1"/>
</dbReference>
<dbReference type="eggNOG" id="COG0822">
    <property type="taxonomic scope" value="Bacteria"/>
</dbReference>
<evidence type="ECO:0000259" key="4">
    <source>
        <dbReference type="Pfam" id="PF01592"/>
    </source>
</evidence>
<dbReference type="SUPFAM" id="SSF82649">
    <property type="entry name" value="SufE/NifU"/>
    <property type="match status" value="1"/>
</dbReference>
<dbReference type="RefSeq" id="WP_022636727.1">
    <property type="nucleotide sequence ID" value="NZ_ASJR01000009.1"/>
</dbReference>
<feature type="domain" description="BFD-like [2Fe-2S]-binding" evidence="5">
    <location>
        <begin position="143"/>
        <end position="191"/>
    </location>
</feature>
<comment type="caution">
    <text evidence="6">The sequence shown here is derived from an EMBL/GenBank/DDBJ whole genome shotgun (WGS) entry which is preliminary data.</text>
</comment>
<dbReference type="PATRIC" id="fig|1313304.3.peg.1198"/>
<evidence type="ECO:0000259" key="5">
    <source>
        <dbReference type="Pfam" id="PF04324"/>
    </source>
</evidence>
<evidence type="ECO:0000313" key="7">
    <source>
        <dbReference type="Proteomes" id="UP000017148"/>
    </source>
</evidence>
<dbReference type="EMBL" id="ASJR01000009">
    <property type="protein sequence ID" value="ERP31808.1"/>
    <property type="molecule type" value="Genomic_DNA"/>
</dbReference>
<dbReference type="STRING" id="1313304.CALK_1254"/>
<dbReference type="InterPro" id="IPR007419">
    <property type="entry name" value="BFD-like_2Fe2S-bd_dom"/>
</dbReference>
<organism evidence="6 7">
    <name type="scientific">Chitinivibrio alkaliphilus ACht1</name>
    <dbReference type="NCBI Taxonomy" id="1313304"/>
    <lineage>
        <taxon>Bacteria</taxon>
        <taxon>Pseudomonadati</taxon>
        <taxon>Fibrobacterota</taxon>
        <taxon>Chitinivibrionia</taxon>
        <taxon>Chitinivibrionales</taxon>
        <taxon>Chitinivibrionaceae</taxon>
        <taxon>Chitinivibrio</taxon>
    </lineage>
</organism>
<dbReference type="AlphaFoldDB" id="U7D789"/>
<keyword evidence="1" id="KW-0479">Metal-binding</keyword>
<dbReference type="Proteomes" id="UP000017148">
    <property type="component" value="Unassembled WGS sequence"/>
</dbReference>
<dbReference type="GO" id="GO:0016226">
    <property type="term" value="P:iron-sulfur cluster assembly"/>
    <property type="evidence" value="ECO:0007669"/>
    <property type="project" value="InterPro"/>
</dbReference>
<dbReference type="eggNOG" id="COG2906">
    <property type="taxonomic scope" value="Bacteria"/>
</dbReference>
<accession>U7D789</accession>
<dbReference type="CDD" id="cd06664">
    <property type="entry name" value="IscU_like"/>
    <property type="match status" value="1"/>
</dbReference>
<evidence type="ECO:0000256" key="3">
    <source>
        <dbReference type="ARBA" id="ARBA00023014"/>
    </source>
</evidence>
<protein>
    <submittedName>
        <fullName evidence="6">IscU protein</fullName>
    </submittedName>
</protein>
<dbReference type="Gene3D" id="3.90.1010.10">
    <property type="match status" value="1"/>
</dbReference>
<dbReference type="PANTHER" id="PTHR10093">
    <property type="entry name" value="IRON-SULFUR CLUSTER ASSEMBLY ENZYME NIFU HOMOLOG"/>
    <property type="match status" value="1"/>
</dbReference>
<dbReference type="InterPro" id="IPR041854">
    <property type="entry name" value="BFD-like_2Fe2S-bd_dom_sf"/>
</dbReference>